<dbReference type="InterPro" id="IPR036322">
    <property type="entry name" value="WD40_repeat_dom_sf"/>
</dbReference>
<dbReference type="GO" id="GO:0016020">
    <property type="term" value="C:membrane"/>
    <property type="evidence" value="ECO:0007669"/>
    <property type="project" value="TreeGrafter"/>
</dbReference>
<evidence type="ECO:0000313" key="2">
    <source>
        <dbReference type="Proteomes" id="UP000663842"/>
    </source>
</evidence>
<sequence>MSRYQRGSGNLVFIAIAARHGSGTVPAAMDISGFCTNTFDNSCSILFSEGNSICIHVSNINLNRRHLGDNFDEDIQQRHQSFVVTVDNRFIISTAELSVVLSGSEHSLTLQHTLNGDILCSFENPSIMPTPRLLSPLFDGDIIVYYGRLKLYLYTLHEKLMRQAIFEDETVQNMVLNADSQYTVIDDDRGFVQIIRAHDLQPVYAYPQCDASIRSLSITRDQKHFIDNFKNKIYFFLV</sequence>
<accession>A0A819FIM1</accession>
<dbReference type="GO" id="GO:0008104">
    <property type="term" value="P:intracellular protein localization"/>
    <property type="evidence" value="ECO:0007669"/>
    <property type="project" value="TreeGrafter"/>
</dbReference>
<dbReference type="PANTHER" id="PTHR13743:SF162">
    <property type="entry name" value="NEUROBEACHIN"/>
    <property type="match status" value="1"/>
</dbReference>
<organism evidence="1 2">
    <name type="scientific">Rotaria magnacalcarata</name>
    <dbReference type="NCBI Taxonomy" id="392030"/>
    <lineage>
        <taxon>Eukaryota</taxon>
        <taxon>Metazoa</taxon>
        <taxon>Spiralia</taxon>
        <taxon>Gnathifera</taxon>
        <taxon>Rotifera</taxon>
        <taxon>Eurotatoria</taxon>
        <taxon>Bdelloidea</taxon>
        <taxon>Philodinida</taxon>
        <taxon>Philodinidae</taxon>
        <taxon>Rotaria</taxon>
    </lineage>
</organism>
<dbReference type="AlphaFoldDB" id="A0A819FIM1"/>
<comment type="caution">
    <text evidence="1">The sequence shown here is derived from an EMBL/GenBank/DDBJ whole genome shotgun (WGS) entry which is preliminary data.</text>
</comment>
<gene>
    <name evidence="1" type="ORF">UXM345_LOCUS8811</name>
</gene>
<dbReference type="SUPFAM" id="SSF50978">
    <property type="entry name" value="WD40 repeat-like"/>
    <property type="match status" value="1"/>
</dbReference>
<dbReference type="GO" id="GO:0005829">
    <property type="term" value="C:cytosol"/>
    <property type="evidence" value="ECO:0007669"/>
    <property type="project" value="TreeGrafter"/>
</dbReference>
<reference evidence="1" key="1">
    <citation type="submission" date="2021-02" db="EMBL/GenBank/DDBJ databases">
        <authorList>
            <person name="Nowell W R."/>
        </authorList>
    </citation>
    <scope>NUCLEOTIDE SEQUENCE</scope>
</reference>
<name>A0A819FIM1_9BILA</name>
<dbReference type="EMBL" id="CAJOBF010000780">
    <property type="protein sequence ID" value="CAF3868908.1"/>
    <property type="molecule type" value="Genomic_DNA"/>
</dbReference>
<protein>
    <submittedName>
        <fullName evidence="1">Uncharacterized protein</fullName>
    </submittedName>
</protein>
<evidence type="ECO:0000313" key="1">
    <source>
        <dbReference type="EMBL" id="CAF3868908.1"/>
    </source>
</evidence>
<dbReference type="GO" id="GO:0019901">
    <property type="term" value="F:protein kinase binding"/>
    <property type="evidence" value="ECO:0007669"/>
    <property type="project" value="TreeGrafter"/>
</dbReference>
<dbReference type="Proteomes" id="UP000663842">
    <property type="component" value="Unassembled WGS sequence"/>
</dbReference>
<dbReference type="PANTHER" id="PTHR13743">
    <property type="entry name" value="BEIGE/BEACH-RELATED"/>
    <property type="match status" value="1"/>
</dbReference>
<proteinExistence type="predicted"/>
<dbReference type="InterPro" id="IPR050865">
    <property type="entry name" value="BEACH_Domain"/>
</dbReference>